<proteinExistence type="predicted"/>
<dbReference type="Proteomes" id="UP001148737">
    <property type="component" value="Unassembled WGS sequence"/>
</dbReference>
<name>A0ACC1QWB6_9HYPO</name>
<evidence type="ECO:0000313" key="2">
    <source>
        <dbReference type="Proteomes" id="UP001148737"/>
    </source>
</evidence>
<dbReference type="EMBL" id="JANAKD010000485">
    <property type="protein sequence ID" value="KAJ3493449.1"/>
    <property type="molecule type" value="Genomic_DNA"/>
</dbReference>
<reference evidence="1" key="1">
    <citation type="submission" date="2022-07" db="EMBL/GenBank/DDBJ databases">
        <title>Genome Sequence of Lecanicillium saksenae.</title>
        <authorList>
            <person name="Buettner E."/>
        </authorList>
    </citation>
    <scope>NUCLEOTIDE SEQUENCE</scope>
    <source>
        <strain evidence="1">VT-O1</strain>
    </source>
</reference>
<organism evidence="1 2">
    <name type="scientific">Lecanicillium saksenae</name>
    <dbReference type="NCBI Taxonomy" id="468837"/>
    <lineage>
        <taxon>Eukaryota</taxon>
        <taxon>Fungi</taxon>
        <taxon>Dikarya</taxon>
        <taxon>Ascomycota</taxon>
        <taxon>Pezizomycotina</taxon>
        <taxon>Sordariomycetes</taxon>
        <taxon>Hypocreomycetidae</taxon>
        <taxon>Hypocreales</taxon>
        <taxon>Cordycipitaceae</taxon>
        <taxon>Lecanicillium</taxon>
    </lineage>
</organism>
<keyword evidence="2" id="KW-1185">Reference proteome</keyword>
<comment type="caution">
    <text evidence="1">The sequence shown here is derived from an EMBL/GenBank/DDBJ whole genome shotgun (WGS) entry which is preliminary data.</text>
</comment>
<gene>
    <name evidence="1" type="ORF">NLG97_g4719</name>
</gene>
<evidence type="ECO:0000313" key="1">
    <source>
        <dbReference type="EMBL" id="KAJ3493449.1"/>
    </source>
</evidence>
<accession>A0ACC1QWB6</accession>
<sequence>MTTRGALTTTIGPLTTTFTPSPSCTDNPGYTEFAGKNVSSYMVRGPAITATGCYPSRYTPGDTYLYTPGLCPSGYSIASLALLDITTVPVTSAYCCPVLETGKFDGILYRKPNETIPREFACVQTITNTTTVMQVTQVSDGTTLSTVTSTITAATIGAYGVQIQFNQDDEMEKPPDPERFNNVRLSFPTYADTHDQGLGPEAQVGVGVGICFAIGSIGMGIVLFLKRSRNSSHRKATSSVSVLSTPDTHSSVPHTCRKPIASATALQPIRGMQNSYKEYYTISLNDTEDDNALEISRQKRQLAQPVRGISLWAWEILSLLFATLSLACIIIILRVYEDRQLEDWTPRISINAVISILSAVFKGSLAVPITEGISQLKWLIFAKRPQKLSEFDVYDKASRGAWGSVMMILGMLKSGPRAYLASFGAVLGLVALASDPFAQATISLYSCVRNGTEPAVIPLANRFTLGEDSSDAMNVNAFNTAMELASYRGVLEPPMNRSASISASCTSGNCTFPSDQDASFISLTMCSKAWDISDRVRMTEATRGYTFAVGPATNLSLPSTFGIGYVEAPDTGFQAAERDFWNRTSLVDVYLISMIKDNSTDCEGPMCQVVGPLPGRYKPSAFIFSLFPCVQTISATYAHGRFEEKVISEEYLHYISNGDGGIYQLALDRTMLNGKWQNCAGTKKPTDRNTITGYIKNNYTAKPSKMWYAPECVFQFVGSTFLSQFLGPTFFVRKGRPPSWMNQLWRNGTTDLDLVSQFAEGIATSLGGRIRDGAIGPDMLREVRGTTQLTKTCIRIHWGYVTFFAAIFVLEVLFLSTVIIMSYKSKLHTDWKSSALVLAFLSTQHAGPAGWRADNPDSEESLRQAAESVEGTLYREAGKWKLITREKS</sequence>
<protein>
    <submittedName>
        <fullName evidence="1">Uncharacterized protein</fullName>
    </submittedName>
</protein>